<name>A0A4P9XIV3_9FUNG</name>
<sequence>MPVIAHSLVKAARHVEVPDDYASCSSDFDIVETLLAFCWECYFESKGLDKVLSVLVHLLELSPLLSVRWLMHLTKRYRTGASINDDVTGRFLPYRTAMEKIGVTSLAERLSADVQAIQENQPELCFGTLALLFQALPDICTGHEELVHAFVATMDPSQLFSTACDLVAGSWRVFGDACQPVLSEMLGWDTIEQNNSWQLLGAELVQHAEAAGAVITHLVDIIDPEANQDAFAGVLSLLRSLQPNSQLLRAIITPSDSSDPRRRFALCALMQWNALHSGELRDALKQLLEENTRWCSGDAGKAAEDDEEKSKEGAALDDDEADTAEVQERGRQSDRTLLYTLESWRDSSKATVDGLLSAQRVVRQARLWIKRIDALDHPIADALWKGGAPKPTSGAATPVSDSKSGQDALDVLAGGKMARHRRKKNDLFDSEGSSSSSAEEEEEEEEETSSAEETVRAKPGRRHRNRANDGESSEEEAVDSKQRQRRSTRATAAVEKRKDKQAKSPAKANTHAKTAANRGGRTTTRAARNGTKTGKRATVTTTSSSETDAMDEDEEEASEDEEVEEDEDEATDVGDATDEEEAENSLEEDEEESDEEGEDDAEKAGTVKGRTRAARQATRSKATPTKQRSTGRTAAGRQTSAASKRSSQTSSRTKKRRIVEDSD</sequence>
<feature type="compositionally biased region" description="Acidic residues" evidence="1">
    <location>
        <begin position="438"/>
        <end position="450"/>
    </location>
</feature>
<dbReference type="EMBL" id="KZ993067">
    <property type="protein sequence ID" value="RKP05655.1"/>
    <property type="molecule type" value="Genomic_DNA"/>
</dbReference>
<dbReference type="OrthoDB" id="2021145at2759"/>
<organism evidence="3 4">
    <name type="scientific">Thamnocephalis sphaerospora</name>
    <dbReference type="NCBI Taxonomy" id="78915"/>
    <lineage>
        <taxon>Eukaryota</taxon>
        <taxon>Fungi</taxon>
        <taxon>Fungi incertae sedis</taxon>
        <taxon>Zoopagomycota</taxon>
        <taxon>Zoopagomycotina</taxon>
        <taxon>Zoopagomycetes</taxon>
        <taxon>Zoopagales</taxon>
        <taxon>Sigmoideomycetaceae</taxon>
        <taxon>Thamnocephalis</taxon>
    </lineage>
</organism>
<gene>
    <name evidence="3" type="ORF">THASP1DRAFT_32512</name>
</gene>
<keyword evidence="4" id="KW-1185">Reference proteome</keyword>
<evidence type="ECO:0000256" key="1">
    <source>
        <dbReference type="SAM" id="MobiDB-lite"/>
    </source>
</evidence>
<evidence type="ECO:0000313" key="4">
    <source>
        <dbReference type="Proteomes" id="UP000271241"/>
    </source>
</evidence>
<dbReference type="GO" id="GO:0005737">
    <property type="term" value="C:cytoplasm"/>
    <property type="evidence" value="ECO:0007669"/>
    <property type="project" value="TreeGrafter"/>
</dbReference>
<dbReference type="AlphaFoldDB" id="A0A4P9XIV3"/>
<evidence type="ECO:0000313" key="3">
    <source>
        <dbReference type="EMBL" id="RKP05655.1"/>
    </source>
</evidence>
<evidence type="ECO:0000259" key="2">
    <source>
        <dbReference type="Pfam" id="PF24566"/>
    </source>
</evidence>
<dbReference type="STRING" id="78915.A0A4P9XIV3"/>
<accession>A0A4P9XIV3</accession>
<feature type="compositionally biased region" description="Low complexity" evidence="1">
    <location>
        <begin position="637"/>
        <end position="651"/>
    </location>
</feature>
<dbReference type="Proteomes" id="UP000271241">
    <property type="component" value="Unassembled WGS sequence"/>
</dbReference>
<protein>
    <recommendedName>
        <fullName evidence="2">Ints3-like C-terminal domain-containing protein</fullName>
    </recommendedName>
</protein>
<dbReference type="PANTHER" id="PTHR13587:SF7">
    <property type="entry name" value="INTEGRATOR COMPLEX SUBUNIT 3"/>
    <property type="match status" value="1"/>
</dbReference>
<feature type="domain" description="Ints3-like C-terminal" evidence="2">
    <location>
        <begin position="45"/>
        <end position="293"/>
    </location>
</feature>
<dbReference type="Pfam" id="PF24566">
    <property type="entry name" value="HEAT_Ints3_C"/>
    <property type="match status" value="1"/>
</dbReference>
<feature type="region of interest" description="Disordered" evidence="1">
    <location>
        <begin position="386"/>
        <end position="663"/>
    </location>
</feature>
<feature type="compositionally biased region" description="Polar residues" evidence="1">
    <location>
        <begin position="617"/>
        <end position="632"/>
    </location>
</feature>
<feature type="region of interest" description="Disordered" evidence="1">
    <location>
        <begin position="297"/>
        <end position="331"/>
    </location>
</feature>
<dbReference type="InterPro" id="IPR045334">
    <property type="entry name" value="INTS3"/>
</dbReference>
<dbReference type="InterPro" id="IPR056518">
    <property type="entry name" value="HEAT_Ints3_C"/>
</dbReference>
<feature type="compositionally biased region" description="Low complexity" evidence="1">
    <location>
        <begin position="506"/>
        <end position="547"/>
    </location>
</feature>
<reference evidence="4" key="1">
    <citation type="journal article" date="2018" name="Nat. Microbiol.">
        <title>Leveraging single-cell genomics to expand the fungal tree of life.</title>
        <authorList>
            <person name="Ahrendt S.R."/>
            <person name="Quandt C.A."/>
            <person name="Ciobanu D."/>
            <person name="Clum A."/>
            <person name="Salamov A."/>
            <person name="Andreopoulos B."/>
            <person name="Cheng J.F."/>
            <person name="Woyke T."/>
            <person name="Pelin A."/>
            <person name="Henrissat B."/>
            <person name="Reynolds N.K."/>
            <person name="Benny G.L."/>
            <person name="Smith M.E."/>
            <person name="James T.Y."/>
            <person name="Grigoriev I.V."/>
        </authorList>
    </citation>
    <scope>NUCLEOTIDE SEQUENCE [LARGE SCALE GENOMIC DNA]</scope>
    <source>
        <strain evidence="4">RSA 1356</strain>
    </source>
</reference>
<feature type="compositionally biased region" description="Acidic residues" evidence="1">
    <location>
        <begin position="315"/>
        <end position="325"/>
    </location>
</feature>
<proteinExistence type="predicted"/>
<dbReference type="PANTHER" id="PTHR13587">
    <property type="entry name" value="INTEGRATOR COMPLEX SUBUNIT 3"/>
    <property type="match status" value="1"/>
</dbReference>
<feature type="compositionally biased region" description="Acidic residues" evidence="1">
    <location>
        <begin position="548"/>
        <end position="601"/>
    </location>
</feature>